<reference evidence="1 2" key="1">
    <citation type="submission" date="2023-03" db="EMBL/GenBank/DDBJ databases">
        <title>High recombination rates correlate with genetic variation in Cardiocondyla obscurior ants.</title>
        <authorList>
            <person name="Errbii M."/>
        </authorList>
    </citation>
    <scope>NUCLEOTIDE SEQUENCE [LARGE SCALE GENOMIC DNA]</scope>
    <source>
        <strain evidence="1">Alpha-2009</strain>
        <tissue evidence="1">Whole body</tissue>
    </source>
</reference>
<evidence type="ECO:0000313" key="1">
    <source>
        <dbReference type="EMBL" id="KAL0129843.1"/>
    </source>
</evidence>
<proteinExistence type="predicted"/>
<sequence>MRARANVWCAFNAAHQQIEIDLTCNSFIVALEELNFFFTGFSCCKFVIVAYKISFICIESLTITYARRSWWPENRLYPSRRALQDKFMIQRAAETVRLANGCAECGTVASESGVGAHGERTARTV</sequence>
<comment type="caution">
    <text evidence="1">The sequence shown here is derived from an EMBL/GenBank/DDBJ whole genome shotgun (WGS) entry which is preliminary data.</text>
</comment>
<dbReference type="AlphaFoldDB" id="A0AAW2GRK0"/>
<keyword evidence="2" id="KW-1185">Reference proteome</keyword>
<dbReference type="EMBL" id="JADYXP020000002">
    <property type="protein sequence ID" value="KAL0129843.1"/>
    <property type="molecule type" value="Genomic_DNA"/>
</dbReference>
<name>A0AAW2GRK0_9HYME</name>
<gene>
    <name evidence="1" type="ORF">PUN28_001833</name>
</gene>
<dbReference type="Proteomes" id="UP001430953">
    <property type="component" value="Unassembled WGS sequence"/>
</dbReference>
<evidence type="ECO:0000313" key="2">
    <source>
        <dbReference type="Proteomes" id="UP001430953"/>
    </source>
</evidence>
<organism evidence="1 2">
    <name type="scientific">Cardiocondyla obscurior</name>
    <dbReference type="NCBI Taxonomy" id="286306"/>
    <lineage>
        <taxon>Eukaryota</taxon>
        <taxon>Metazoa</taxon>
        <taxon>Ecdysozoa</taxon>
        <taxon>Arthropoda</taxon>
        <taxon>Hexapoda</taxon>
        <taxon>Insecta</taxon>
        <taxon>Pterygota</taxon>
        <taxon>Neoptera</taxon>
        <taxon>Endopterygota</taxon>
        <taxon>Hymenoptera</taxon>
        <taxon>Apocrita</taxon>
        <taxon>Aculeata</taxon>
        <taxon>Formicoidea</taxon>
        <taxon>Formicidae</taxon>
        <taxon>Myrmicinae</taxon>
        <taxon>Cardiocondyla</taxon>
    </lineage>
</organism>
<protein>
    <submittedName>
        <fullName evidence="1">Uncharacterized protein</fullName>
    </submittedName>
</protein>
<accession>A0AAW2GRK0</accession>